<dbReference type="InterPro" id="IPR003154">
    <property type="entry name" value="S1/P1nuclease"/>
</dbReference>
<evidence type="ECO:0000313" key="7">
    <source>
        <dbReference type="EMBL" id="PEN06665.1"/>
    </source>
</evidence>
<keyword evidence="3" id="KW-0255">Endonuclease</keyword>
<dbReference type="GO" id="GO:0006308">
    <property type="term" value="P:DNA catabolic process"/>
    <property type="evidence" value="ECO:0007669"/>
    <property type="project" value="InterPro"/>
</dbReference>
<dbReference type="OrthoDB" id="267579at2"/>
<dbReference type="GO" id="GO:0016788">
    <property type="term" value="F:hydrolase activity, acting on ester bonds"/>
    <property type="evidence" value="ECO:0007669"/>
    <property type="project" value="InterPro"/>
</dbReference>
<dbReference type="GO" id="GO:0003676">
    <property type="term" value="F:nucleic acid binding"/>
    <property type="evidence" value="ECO:0007669"/>
    <property type="project" value="InterPro"/>
</dbReference>
<dbReference type="Pfam" id="PF02265">
    <property type="entry name" value="S1-P1_nuclease"/>
    <property type="match status" value="1"/>
</dbReference>
<dbReference type="Gene3D" id="1.10.575.10">
    <property type="entry name" value="P1 Nuclease"/>
    <property type="match status" value="1"/>
</dbReference>
<dbReference type="PANTHER" id="PTHR33146:SF26">
    <property type="entry name" value="ENDONUCLEASE 4"/>
    <property type="match status" value="1"/>
</dbReference>
<dbReference type="InterPro" id="IPR008947">
    <property type="entry name" value="PLipase_C/P1_nuclease_dom_sf"/>
</dbReference>
<reference evidence="7 8" key="1">
    <citation type="submission" date="2017-10" db="EMBL/GenBank/DDBJ databases">
        <title>Draft genome of Longimonas halophila.</title>
        <authorList>
            <person name="Goh K.M."/>
            <person name="Shamsir M.S."/>
            <person name="Lim S.W."/>
        </authorList>
    </citation>
    <scope>NUCLEOTIDE SEQUENCE [LARGE SCALE GENOMIC DNA]</scope>
    <source>
        <strain evidence="7 8">KCTC 42399</strain>
    </source>
</reference>
<accession>A0A2H3P6M6</accession>
<dbReference type="EMBL" id="PDEP01000007">
    <property type="protein sequence ID" value="PEN06665.1"/>
    <property type="molecule type" value="Genomic_DNA"/>
</dbReference>
<evidence type="ECO:0000256" key="2">
    <source>
        <dbReference type="ARBA" id="ARBA00022723"/>
    </source>
</evidence>
<keyword evidence="2" id="KW-0479">Metal-binding</keyword>
<evidence type="ECO:0000256" key="6">
    <source>
        <dbReference type="ARBA" id="ARBA00023180"/>
    </source>
</evidence>
<dbReference type="CDD" id="cd11010">
    <property type="entry name" value="S1-P1_nuclease"/>
    <property type="match status" value="1"/>
</dbReference>
<dbReference type="GO" id="GO:0046872">
    <property type="term" value="F:metal ion binding"/>
    <property type="evidence" value="ECO:0007669"/>
    <property type="project" value="UniProtKB-KW"/>
</dbReference>
<dbReference type="Proteomes" id="UP000221024">
    <property type="component" value="Unassembled WGS sequence"/>
</dbReference>
<comment type="caution">
    <text evidence="7">The sequence shown here is derived from an EMBL/GenBank/DDBJ whole genome shotgun (WGS) entry which is preliminary data.</text>
</comment>
<evidence type="ECO:0000256" key="1">
    <source>
        <dbReference type="ARBA" id="ARBA00022722"/>
    </source>
</evidence>
<evidence type="ECO:0000256" key="5">
    <source>
        <dbReference type="ARBA" id="ARBA00023157"/>
    </source>
</evidence>
<evidence type="ECO:0000256" key="4">
    <source>
        <dbReference type="ARBA" id="ARBA00022801"/>
    </source>
</evidence>
<name>A0A2H3P6M6_9BACT</name>
<evidence type="ECO:0000256" key="3">
    <source>
        <dbReference type="ARBA" id="ARBA00022759"/>
    </source>
</evidence>
<keyword evidence="5" id="KW-1015">Disulfide bond</keyword>
<dbReference type="PANTHER" id="PTHR33146">
    <property type="entry name" value="ENDONUCLEASE 4"/>
    <property type="match status" value="1"/>
</dbReference>
<keyword evidence="4" id="KW-0378">Hydrolase</keyword>
<dbReference type="AlphaFoldDB" id="A0A2H3P6M6"/>
<keyword evidence="6" id="KW-0325">Glycoprotein</keyword>
<dbReference type="SUPFAM" id="SSF48537">
    <property type="entry name" value="Phospholipase C/P1 nuclease"/>
    <property type="match status" value="1"/>
</dbReference>
<keyword evidence="8" id="KW-1185">Reference proteome</keyword>
<protein>
    <submittedName>
        <fullName evidence="7">S1/P1 Nuclease</fullName>
    </submittedName>
</protein>
<proteinExistence type="predicted"/>
<dbReference type="GO" id="GO:0004519">
    <property type="term" value="F:endonuclease activity"/>
    <property type="evidence" value="ECO:0007669"/>
    <property type="project" value="UniProtKB-KW"/>
</dbReference>
<evidence type="ECO:0000313" key="8">
    <source>
        <dbReference type="Proteomes" id="UP000221024"/>
    </source>
</evidence>
<gene>
    <name evidence="7" type="ORF">CRI93_08435</name>
</gene>
<sequence length="269" mass="30360">MPMRLRFLLVATSVSLLTLALFGFRPGAVQWGRVGHSITGAVAQQHLTDTARAEVERILGDMSMVDATTWMDRVRSTEAYAHTADWHWVTVPSDTTYAETTKNPNGDLIAELERMIAALHEGDLSPEAEREHLMMVIHMIGDVHQPLHVGTGTDRGGNDALVEWMGESSNLHRVWDTGMIVSWHDDYAVWADAINHPTDAQVEDWQRATVRRWAEESMDYREAVYDLPADRRIGWTYRNERLPMVEKRLLQAGVRIAGVLNAIYDASDA</sequence>
<organism evidence="7 8">
    <name type="scientific">Longimonas halophila</name>
    <dbReference type="NCBI Taxonomy" id="1469170"/>
    <lineage>
        <taxon>Bacteria</taxon>
        <taxon>Pseudomonadati</taxon>
        <taxon>Rhodothermota</taxon>
        <taxon>Rhodothermia</taxon>
        <taxon>Rhodothermales</taxon>
        <taxon>Salisaetaceae</taxon>
        <taxon>Longimonas</taxon>
    </lineage>
</organism>
<keyword evidence="1" id="KW-0540">Nuclease</keyword>